<feature type="region of interest" description="Disordered" evidence="2">
    <location>
        <begin position="324"/>
        <end position="355"/>
    </location>
</feature>
<evidence type="ECO:0000259" key="3">
    <source>
        <dbReference type="Pfam" id="PF17829"/>
    </source>
</evidence>
<dbReference type="Pfam" id="PF17829">
    <property type="entry name" value="GH115_C"/>
    <property type="match status" value="1"/>
</dbReference>
<dbReference type="STRING" id="278944.A0A4Z1IL37"/>
<dbReference type="Pfam" id="PF15979">
    <property type="entry name" value="Glyco_hydro_115"/>
    <property type="match status" value="1"/>
</dbReference>
<feature type="region of interest" description="Disordered" evidence="2">
    <location>
        <begin position="134"/>
        <end position="180"/>
    </location>
</feature>
<protein>
    <recommendedName>
        <fullName evidence="3">Gylcosyl hydrolase 115 C-terminal domain-containing protein</fullName>
    </recommendedName>
</protein>
<reference evidence="4 5" key="1">
    <citation type="submission" date="2017-12" db="EMBL/GenBank/DDBJ databases">
        <title>Comparative genomics of Botrytis spp.</title>
        <authorList>
            <person name="Valero-Jimenez C.A."/>
            <person name="Tapia P."/>
            <person name="Veloso J."/>
            <person name="Silva-Moreno E."/>
            <person name="Staats M."/>
            <person name="Valdes J.H."/>
            <person name="Van Kan J.A.L."/>
        </authorList>
    </citation>
    <scope>NUCLEOTIDE SEQUENCE [LARGE SCALE GENOMIC DNA]</scope>
    <source>
        <strain evidence="4 5">MUCL2120</strain>
    </source>
</reference>
<sequence>MPISTPLFLKGPTPLYSTDKFCTWLGLATRRHYAARHNKYAYKGFAFIPCLTLDDWSDQQELLYPTSAYAKILSSDPPLTIAGKGLNAQIIVSKEEWWGVLRAAEDLAGDLGKVVGENLTLAYWDGNAGPNVSAGSSGFGGGGGGDGGGGNGNDHPPEGNNGNGEGGVVGDIANPGGDLGHNATVGSNGSGAIEVLYTYRAPTNDVNYTVSPEQNFTGPTLHPSNPSSTVLIVGTLTQSPLITQLISSGLLDPNPIKGKWEAFMSVIIQNPLPGIREAMVIVGSDLRGTIYGLYDISEQAGVSPWWWWADVPVRSQDGVWALDPNATQQHRPGQGPQGGPGQMGPPPGPPSGGMQILKIQDTPSVRYRGFFLNDEQPALTNWINANYPKGKYGPGFNHYFHSQVFELLLRLRANYYWPAQWDSMFNVDDYANQPLADAYGIVMGTSHTETMSRATKEWSTFGKEYGGNGQWEYDTNNASVAPFFKYGAERAAPYVANTLFTMDMRGSGDTALSLTQAQAISVLGDIVTKQREIFGEVYEGRNVTEIPQMWCLYSEVQGYNEAGMTVPDDITLLWADDNFENVRRLPLVNETSRSGGSGVYYHVDYVGSPQDYKWINTIQLEKTVEQMQLASARQANRIWMLNVGDLKPLEIPINHFMDLAYNTPQWGYDSVPTWLNLWATREFGPEYASNISSIVDTYGMLAARRKYENIDITVYSVVNYNEADAILAQWNELAQEAQVVYDKLGDDWKPAYYEMILQPVLGGQVVNQIHIGAGKNAHYTQQKRNAANEVFQEVLEAFKMDHNLTQRYHNLLDGKWNHFLDQTHLGYDYWQQPMRNALPPMSYVQALETSLAGNIGVGIEGSNATVSGDDNYHTLSSEVLTLPPMDPYGPQTRYIDIFARGLLGCSWTINASQPYVHLSPNSGTTGGSNGTDTRVYVSVDWASAPPAPNSTIATLLINSSCESGQWGNYAPPSVLLPVNNTLVPSNFTTGFVESDRHIAIEAHHTSSSTSINGTSYITLPRLGRTSCGVTLSPVLAPTQNTTHGPVLLYNLYTFTPVPLANITLFISPSLNQNGRERTLKYAIALDDETPQIIQFVPSSVSTAIFPVGWAGAVVDNVWGQSSGNTTTTRHTALKVAGAHTLKIWAIEPGVVFQKVIIDLGGIRQSYLGPPESFQIGGSEAIGKAKTNFAGVDVRKWAKGVV</sequence>
<organism evidence="4 5">
    <name type="scientific">Botryotinia narcissicola</name>
    <dbReference type="NCBI Taxonomy" id="278944"/>
    <lineage>
        <taxon>Eukaryota</taxon>
        <taxon>Fungi</taxon>
        <taxon>Dikarya</taxon>
        <taxon>Ascomycota</taxon>
        <taxon>Pezizomycotina</taxon>
        <taxon>Leotiomycetes</taxon>
        <taxon>Helotiales</taxon>
        <taxon>Sclerotiniaceae</taxon>
        <taxon>Botryotinia</taxon>
    </lineage>
</organism>
<feature type="domain" description="Gylcosyl hydrolase 115 C-terminal" evidence="3">
    <location>
        <begin position="990"/>
        <end position="1171"/>
    </location>
</feature>
<dbReference type="PANTHER" id="PTHR37842">
    <property type="match status" value="1"/>
</dbReference>
<comment type="caution">
    <text evidence="4">The sequence shown here is derived from an EMBL/GenBank/DDBJ whole genome shotgun (WGS) entry which is preliminary data.</text>
</comment>
<dbReference type="InterPro" id="IPR031924">
    <property type="entry name" value="GH115"/>
</dbReference>
<dbReference type="AlphaFoldDB" id="A0A4Z1IL37"/>
<evidence type="ECO:0000313" key="4">
    <source>
        <dbReference type="EMBL" id="TGO62128.1"/>
    </source>
</evidence>
<keyword evidence="5" id="KW-1185">Reference proteome</keyword>
<evidence type="ECO:0000256" key="2">
    <source>
        <dbReference type="SAM" id="MobiDB-lite"/>
    </source>
</evidence>
<dbReference type="PANTHER" id="PTHR37842:SF2">
    <property type="entry name" value="GYLCOSYL HYDROLASE 115 C-TERMINAL DOMAIN-CONTAINING PROTEIN"/>
    <property type="match status" value="1"/>
</dbReference>
<dbReference type="Gene3D" id="2.60.120.1620">
    <property type="match status" value="1"/>
</dbReference>
<dbReference type="GO" id="GO:0016787">
    <property type="term" value="F:hydrolase activity"/>
    <property type="evidence" value="ECO:0007669"/>
    <property type="project" value="UniProtKB-KW"/>
</dbReference>
<feature type="compositionally biased region" description="Gly residues" evidence="2">
    <location>
        <begin position="137"/>
        <end position="152"/>
    </location>
</feature>
<dbReference type="EMBL" id="PQXJ01000118">
    <property type="protein sequence ID" value="TGO62128.1"/>
    <property type="molecule type" value="Genomic_DNA"/>
</dbReference>
<dbReference type="InterPro" id="IPR042301">
    <property type="entry name" value="GH115_sf"/>
</dbReference>
<evidence type="ECO:0000256" key="1">
    <source>
        <dbReference type="ARBA" id="ARBA00022801"/>
    </source>
</evidence>
<keyword evidence="1" id="KW-0378">Hydrolase</keyword>
<dbReference type="OrthoDB" id="4849794at2759"/>
<gene>
    <name evidence="4" type="ORF">BOTNAR_0118g00040</name>
</gene>
<dbReference type="Proteomes" id="UP000297452">
    <property type="component" value="Unassembled WGS sequence"/>
</dbReference>
<evidence type="ECO:0000313" key="5">
    <source>
        <dbReference type="Proteomes" id="UP000297452"/>
    </source>
</evidence>
<dbReference type="InterPro" id="IPR041437">
    <property type="entry name" value="GH115_C"/>
</dbReference>
<proteinExistence type="predicted"/>
<name>A0A4Z1IL37_9HELO</name>
<dbReference type="Gene3D" id="1.20.58.2150">
    <property type="match status" value="1"/>
</dbReference>
<dbReference type="Gene3D" id="3.20.20.520">
    <property type="entry name" value="Glycosyl hydrolase family 115"/>
    <property type="match status" value="1"/>
</dbReference>
<accession>A0A4Z1IL37</accession>
<dbReference type="Gene3D" id="3.30.379.10">
    <property type="entry name" value="Chitobiase/beta-hexosaminidase domain 2-like"/>
    <property type="match status" value="1"/>
</dbReference>
<dbReference type="InterPro" id="IPR029018">
    <property type="entry name" value="Hex-like_dom2"/>
</dbReference>